<keyword evidence="2" id="KW-1185">Reference proteome</keyword>
<accession>F8QCH6</accession>
<dbReference type="InParanoid" id="F8QCH6"/>
<evidence type="ECO:0000313" key="2">
    <source>
        <dbReference type="Proteomes" id="UP000008063"/>
    </source>
</evidence>
<dbReference type="EMBL" id="GL945490">
    <property type="protein sequence ID" value="EGN93841.1"/>
    <property type="molecule type" value="Genomic_DNA"/>
</dbReference>
<reference evidence="2" key="1">
    <citation type="journal article" date="2011" name="Science">
        <title>The plant cell wall-decomposing machinery underlies the functional diversity of forest fungi.</title>
        <authorList>
            <person name="Eastwood D.C."/>
            <person name="Floudas D."/>
            <person name="Binder M."/>
            <person name="Majcherczyk A."/>
            <person name="Schneider P."/>
            <person name="Aerts A."/>
            <person name="Asiegbu F.O."/>
            <person name="Baker S.E."/>
            <person name="Barry K."/>
            <person name="Bendiksby M."/>
            <person name="Blumentritt M."/>
            <person name="Coutinho P.M."/>
            <person name="Cullen D."/>
            <person name="de Vries R.P."/>
            <person name="Gathman A."/>
            <person name="Goodell B."/>
            <person name="Henrissat B."/>
            <person name="Ihrmark K."/>
            <person name="Kauserud H."/>
            <person name="Kohler A."/>
            <person name="LaButti K."/>
            <person name="Lapidus A."/>
            <person name="Lavin J.L."/>
            <person name="Lee Y.-H."/>
            <person name="Lindquist E."/>
            <person name="Lilly W."/>
            <person name="Lucas S."/>
            <person name="Morin E."/>
            <person name="Murat C."/>
            <person name="Oguiza J.A."/>
            <person name="Park J."/>
            <person name="Pisabarro A.G."/>
            <person name="Riley R."/>
            <person name="Rosling A."/>
            <person name="Salamov A."/>
            <person name="Schmidt O."/>
            <person name="Schmutz J."/>
            <person name="Skrede I."/>
            <person name="Stenlid J."/>
            <person name="Wiebenga A."/>
            <person name="Xie X."/>
            <person name="Kuees U."/>
            <person name="Hibbett D.S."/>
            <person name="Hoffmeister D."/>
            <person name="Hoegberg N."/>
            <person name="Martin F."/>
            <person name="Grigoriev I.V."/>
            <person name="Watkinson S.C."/>
        </authorList>
    </citation>
    <scope>NUCLEOTIDE SEQUENCE [LARGE SCALE GENOMIC DNA]</scope>
    <source>
        <strain evidence="2">strain S7.3</strain>
    </source>
</reference>
<proteinExistence type="predicted"/>
<organism evidence="2">
    <name type="scientific">Serpula lacrymans var. lacrymans (strain S7.3)</name>
    <name type="common">Dry rot fungus</name>
    <dbReference type="NCBI Taxonomy" id="936435"/>
    <lineage>
        <taxon>Eukaryota</taxon>
        <taxon>Fungi</taxon>
        <taxon>Dikarya</taxon>
        <taxon>Basidiomycota</taxon>
        <taxon>Agaricomycotina</taxon>
        <taxon>Agaricomycetes</taxon>
        <taxon>Agaricomycetidae</taxon>
        <taxon>Boletales</taxon>
        <taxon>Coniophorineae</taxon>
        <taxon>Serpulaceae</taxon>
        <taxon>Serpula</taxon>
    </lineage>
</organism>
<dbReference type="AlphaFoldDB" id="F8QCH6"/>
<dbReference type="HOGENOM" id="CLU_2997871_0_0_1"/>
<evidence type="ECO:0000313" key="1">
    <source>
        <dbReference type="EMBL" id="EGN93841.1"/>
    </source>
</evidence>
<gene>
    <name evidence="1" type="ORF">SERLA73DRAFT_188955</name>
</gene>
<protein>
    <submittedName>
        <fullName evidence="1">Uncharacterized protein</fullName>
    </submittedName>
</protein>
<name>F8QCH6_SERL3</name>
<dbReference type="Proteomes" id="UP000008063">
    <property type="component" value="Unassembled WGS sequence"/>
</dbReference>
<sequence>MAELCVHIGDSQRINQRYIHSPVPLMSNFGARGKCRGLCHGLLKTMTFSKTNQSTLQ</sequence>